<dbReference type="Proteomes" id="UP000241769">
    <property type="component" value="Unassembled WGS sequence"/>
</dbReference>
<dbReference type="CDD" id="cd00161">
    <property type="entry name" value="beta-trefoil_Ricin-like"/>
    <property type="match status" value="1"/>
</dbReference>
<dbReference type="OrthoDB" id="2142213at2759"/>
<dbReference type="EMBL" id="MDYQ01000091">
    <property type="protein sequence ID" value="PRP83021.1"/>
    <property type="molecule type" value="Genomic_DNA"/>
</dbReference>
<feature type="signal peptide" evidence="2">
    <location>
        <begin position="1"/>
        <end position="15"/>
    </location>
</feature>
<protein>
    <recommendedName>
        <fullName evidence="3">Ricin B lectin domain-containing protein</fullName>
    </recommendedName>
</protein>
<gene>
    <name evidence="4" type="ORF">PROFUN_09876</name>
</gene>
<evidence type="ECO:0000313" key="5">
    <source>
        <dbReference type="Proteomes" id="UP000241769"/>
    </source>
</evidence>
<dbReference type="PROSITE" id="PS50231">
    <property type="entry name" value="RICIN_B_LECTIN"/>
    <property type="match status" value="1"/>
</dbReference>
<reference evidence="4 5" key="1">
    <citation type="journal article" date="2018" name="Genome Biol. Evol.">
        <title>Multiple Roots of Fruiting Body Formation in Amoebozoa.</title>
        <authorList>
            <person name="Hillmann F."/>
            <person name="Forbes G."/>
            <person name="Novohradska S."/>
            <person name="Ferling I."/>
            <person name="Riege K."/>
            <person name="Groth M."/>
            <person name="Westermann M."/>
            <person name="Marz M."/>
            <person name="Spaller T."/>
            <person name="Winckler T."/>
            <person name="Schaap P."/>
            <person name="Glockner G."/>
        </authorList>
    </citation>
    <scope>NUCLEOTIDE SEQUENCE [LARGE SCALE GENOMIC DNA]</scope>
    <source>
        <strain evidence="4 5">Jena</strain>
    </source>
</reference>
<dbReference type="SUPFAM" id="SSF50370">
    <property type="entry name" value="Ricin B-like lectins"/>
    <property type="match status" value="1"/>
</dbReference>
<feature type="chain" id="PRO_5015149851" description="Ricin B lectin domain-containing protein" evidence="2">
    <location>
        <begin position="16"/>
        <end position="490"/>
    </location>
</feature>
<dbReference type="Pfam" id="PF14200">
    <property type="entry name" value="RicinB_lectin_2"/>
    <property type="match status" value="1"/>
</dbReference>
<dbReference type="AlphaFoldDB" id="A0A2P6NGF6"/>
<dbReference type="InParanoid" id="A0A2P6NGF6"/>
<dbReference type="InterPro" id="IPR000772">
    <property type="entry name" value="Ricin_B_lectin"/>
</dbReference>
<evidence type="ECO:0000313" key="4">
    <source>
        <dbReference type="EMBL" id="PRP83021.1"/>
    </source>
</evidence>
<dbReference type="InterPro" id="IPR035992">
    <property type="entry name" value="Ricin_B-like_lectins"/>
</dbReference>
<evidence type="ECO:0000259" key="3">
    <source>
        <dbReference type="Pfam" id="PF14200"/>
    </source>
</evidence>
<comment type="caution">
    <text evidence="4">The sequence shown here is derived from an EMBL/GenBank/DDBJ whole genome shotgun (WGS) entry which is preliminary data.</text>
</comment>
<proteinExistence type="predicted"/>
<keyword evidence="5" id="KW-1185">Reference proteome</keyword>
<name>A0A2P6NGF6_9EUKA</name>
<feature type="domain" description="Ricin B lectin" evidence="3">
    <location>
        <begin position="276"/>
        <end position="358"/>
    </location>
</feature>
<evidence type="ECO:0000256" key="2">
    <source>
        <dbReference type="SAM" id="SignalP"/>
    </source>
</evidence>
<accession>A0A2P6NGF6</accession>
<dbReference type="SUPFAM" id="SSF55486">
    <property type="entry name" value="Metalloproteases ('zincins'), catalytic domain"/>
    <property type="match status" value="1"/>
</dbReference>
<dbReference type="Gene3D" id="2.80.10.50">
    <property type="match status" value="1"/>
</dbReference>
<feature type="region of interest" description="Disordered" evidence="1">
    <location>
        <begin position="377"/>
        <end position="458"/>
    </location>
</feature>
<keyword evidence="2" id="KW-0732">Signal</keyword>
<evidence type="ECO:0000256" key="1">
    <source>
        <dbReference type="SAM" id="MobiDB-lite"/>
    </source>
</evidence>
<sequence length="490" mass="52895">MRGFLSLALIALAVGFDLSNKDYIWGDGLSDHISLAAVTPKPSGFTVHPSDLSSCSGWDSCDTDGQSPYYPNDGLPVNSTWLINFDDGTWTELCICEGYVMDENEMAKTLSYVPPSVRSSVNRVTQKPTGNGAVTLGNSAIYFGRYNVEVFVHESSHSFDWSNEISGKQEWLDAIGNDTCVPDPYASSNEAEDWAQTSVLYWFLTYSNANNETLHNATFECWSRSREVAASYMPNNTSREFDPTHRVTIMPKTSSGSLNYLDNGEVSIDSPHSSGWQLVTASYNYYIICESGDFTLSCLDALGQNQENDPIYMYYPRNGGVNQQWSLLPDGEGYYKIINRANGMALTTYGCGTGNATASVVFGADGDQDCNKWKIIDPNASTTSQDDTTTTEVDTSTTSQVTSSTTSQATSSTTSQITSSTTSQVASSTTSDTSATVVDTQSSTDSSTSEVTSVSQPDTSAIVSTVPASQASHLHLAVGSLFCLVIMAAF</sequence>
<organism evidence="4 5">
    <name type="scientific">Planoprotostelium fungivorum</name>
    <dbReference type="NCBI Taxonomy" id="1890364"/>
    <lineage>
        <taxon>Eukaryota</taxon>
        <taxon>Amoebozoa</taxon>
        <taxon>Evosea</taxon>
        <taxon>Variosea</taxon>
        <taxon>Cavosteliida</taxon>
        <taxon>Cavosteliaceae</taxon>
        <taxon>Planoprotostelium</taxon>
    </lineage>
</organism>
<feature type="compositionally biased region" description="Low complexity" evidence="1">
    <location>
        <begin position="380"/>
        <end position="456"/>
    </location>
</feature>